<dbReference type="SUPFAM" id="SSF51695">
    <property type="entry name" value="PLC-like phosphodiesterases"/>
    <property type="match status" value="1"/>
</dbReference>
<dbReference type="Proteomes" id="UP001157126">
    <property type="component" value="Unassembled WGS sequence"/>
</dbReference>
<dbReference type="PANTHER" id="PTHR43805">
    <property type="entry name" value="GLYCEROPHOSPHORYL DIESTER PHOSPHODIESTERASE"/>
    <property type="match status" value="1"/>
</dbReference>
<proteinExistence type="predicted"/>
<name>A0ABQ6IK71_9MICO</name>
<feature type="domain" description="GP-PDE" evidence="1">
    <location>
        <begin position="9"/>
        <end position="243"/>
    </location>
</feature>
<reference evidence="3" key="1">
    <citation type="journal article" date="2019" name="Int. J. Syst. Evol. Microbiol.">
        <title>The Global Catalogue of Microorganisms (GCM) 10K type strain sequencing project: providing services to taxonomists for standard genome sequencing and annotation.</title>
        <authorList>
            <consortium name="The Broad Institute Genomics Platform"/>
            <consortium name="The Broad Institute Genome Sequencing Center for Infectious Disease"/>
            <person name="Wu L."/>
            <person name="Ma J."/>
        </authorList>
    </citation>
    <scope>NUCLEOTIDE SEQUENCE [LARGE SCALE GENOMIC DNA]</scope>
    <source>
        <strain evidence="3">NBRC 113072</strain>
    </source>
</reference>
<dbReference type="InterPro" id="IPR017946">
    <property type="entry name" value="PLC-like_Pdiesterase_TIM-brl"/>
</dbReference>
<dbReference type="PANTHER" id="PTHR43805:SF1">
    <property type="entry name" value="GP-PDE DOMAIN-CONTAINING PROTEIN"/>
    <property type="match status" value="1"/>
</dbReference>
<comment type="caution">
    <text evidence="2">The sequence shown here is derived from an EMBL/GenBank/DDBJ whole genome shotgun (WGS) entry which is preliminary data.</text>
</comment>
<accession>A0ABQ6IK71</accession>
<dbReference type="Gene3D" id="3.20.20.190">
    <property type="entry name" value="Phosphatidylinositol (PI) phosphodiesterase"/>
    <property type="match status" value="1"/>
</dbReference>
<organism evidence="2 3">
    <name type="scientific">Mobilicoccus caccae</name>
    <dbReference type="NCBI Taxonomy" id="1859295"/>
    <lineage>
        <taxon>Bacteria</taxon>
        <taxon>Bacillati</taxon>
        <taxon>Actinomycetota</taxon>
        <taxon>Actinomycetes</taxon>
        <taxon>Micrococcales</taxon>
        <taxon>Dermatophilaceae</taxon>
        <taxon>Mobilicoccus</taxon>
    </lineage>
</organism>
<evidence type="ECO:0000313" key="3">
    <source>
        <dbReference type="Proteomes" id="UP001157126"/>
    </source>
</evidence>
<dbReference type="EMBL" id="BSUO01000001">
    <property type="protein sequence ID" value="GMA38289.1"/>
    <property type="molecule type" value="Genomic_DNA"/>
</dbReference>
<evidence type="ECO:0000259" key="1">
    <source>
        <dbReference type="PROSITE" id="PS51704"/>
    </source>
</evidence>
<dbReference type="Pfam" id="PF03009">
    <property type="entry name" value="GDPD"/>
    <property type="match status" value="1"/>
</dbReference>
<dbReference type="InterPro" id="IPR030395">
    <property type="entry name" value="GP_PDE_dom"/>
</dbReference>
<protein>
    <submittedName>
        <fullName evidence="2">Glycerophosphoryl diester phosphodiesterase</fullName>
    </submittedName>
</protein>
<dbReference type="RefSeq" id="WP_284302373.1">
    <property type="nucleotide sequence ID" value="NZ_BSUO01000001.1"/>
</dbReference>
<evidence type="ECO:0000313" key="2">
    <source>
        <dbReference type="EMBL" id="GMA38289.1"/>
    </source>
</evidence>
<sequence length="277" mass="30475">MGYADTTGPIALAHRGGGGLAPENTLAAFALTTDLGFRYLESDLRLTSDGQLVCFHDATLDRVTEGRGPIAARSLAELRRLRVEGRETIPSLDEALEAFPDTCFSVDLKDERAIEPLVRTLRRPGVADRLCIAGAWDRWLLEVRREVPGVATTLGWRSLTMLIACARAGVRPPRHIATAPFAHVPVRLGRLRIHVERVIEMAHDLGVRVVTWTVDDADTMHHLLDVGADAVITDRPDVLRGVFVHRDLWSPMSPPATLEDPITWMPVPARPPGHPQA</sequence>
<gene>
    <name evidence="2" type="ORF">GCM10025883_03340</name>
</gene>
<keyword evidence="3" id="KW-1185">Reference proteome</keyword>
<dbReference type="PROSITE" id="PS51704">
    <property type="entry name" value="GP_PDE"/>
    <property type="match status" value="1"/>
</dbReference>